<dbReference type="EMBL" id="DF143957">
    <property type="protein sequence ID" value="GAA55051.1"/>
    <property type="molecule type" value="Genomic_DNA"/>
</dbReference>
<dbReference type="Proteomes" id="UP000008909">
    <property type="component" value="Unassembled WGS sequence"/>
</dbReference>
<organism evidence="1 2">
    <name type="scientific">Clonorchis sinensis</name>
    <name type="common">Chinese liver fluke</name>
    <dbReference type="NCBI Taxonomy" id="79923"/>
    <lineage>
        <taxon>Eukaryota</taxon>
        <taxon>Metazoa</taxon>
        <taxon>Spiralia</taxon>
        <taxon>Lophotrochozoa</taxon>
        <taxon>Platyhelminthes</taxon>
        <taxon>Trematoda</taxon>
        <taxon>Digenea</taxon>
        <taxon>Opisthorchiida</taxon>
        <taxon>Opisthorchiata</taxon>
        <taxon>Opisthorchiidae</taxon>
        <taxon>Clonorchis</taxon>
    </lineage>
</organism>
<sequence>MEPLLRPKCFDADPNSPDATTRWNHWFRTFQTFLGTVESPKLNKLETLIHFVDAPAYVYIADCPDYESAISILEKLYVRPKNIIYARHLLQTCKQDTSQDVDQFVQRLKSLAKNCDFKAVSAIDHENESVRCALINGLQSITIRERLLAQNELTLDEAHELASVNINDCRRNLRDDFEVSVVKVIKLTRHHSQGQRRRTDKSANAFVKRFVSGHVFWVNSKRTNLSVSSCESAVFDYNKSPPPNKAKADEIEVAGVFCEHLQQTARSVWFWYCASLKDTRGHIAVTTYVGWLQLVISILQPRIRC</sequence>
<reference evidence="1" key="1">
    <citation type="journal article" date="2011" name="Genome Biol.">
        <title>The draft genome of the carcinogenic human liver fluke Clonorchis sinensis.</title>
        <authorList>
            <person name="Wang X."/>
            <person name="Chen W."/>
            <person name="Huang Y."/>
            <person name="Sun J."/>
            <person name="Men J."/>
            <person name="Liu H."/>
            <person name="Luo F."/>
            <person name="Guo L."/>
            <person name="Lv X."/>
            <person name="Deng C."/>
            <person name="Zhou C."/>
            <person name="Fan Y."/>
            <person name="Li X."/>
            <person name="Huang L."/>
            <person name="Hu Y."/>
            <person name="Liang C."/>
            <person name="Hu X."/>
            <person name="Xu J."/>
            <person name="Yu X."/>
        </authorList>
    </citation>
    <scope>NUCLEOTIDE SEQUENCE [LARGE SCALE GENOMIC DNA]</scope>
    <source>
        <strain evidence="1">Henan</strain>
    </source>
</reference>
<reference key="2">
    <citation type="submission" date="2011-10" db="EMBL/GenBank/DDBJ databases">
        <title>The genome and transcriptome sequence of Clonorchis sinensis provide insights into the carcinogenic liver fluke.</title>
        <authorList>
            <person name="Wang X."/>
            <person name="Huang Y."/>
            <person name="Chen W."/>
            <person name="Liu H."/>
            <person name="Guo L."/>
            <person name="Chen Y."/>
            <person name="Luo F."/>
            <person name="Zhou W."/>
            <person name="Sun J."/>
            <person name="Mao Q."/>
            <person name="Liang P."/>
            <person name="Zhou C."/>
            <person name="Tian Y."/>
            <person name="Men J."/>
            <person name="Lv X."/>
            <person name="Huang L."/>
            <person name="Zhou J."/>
            <person name="Hu Y."/>
            <person name="Li R."/>
            <person name="Zhang F."/>
            <person name="Lei H."/>
            <person name="Li X."/>
            <person name="Hu X."/>
            <person name="Liang C."/>
            <person name="Xu J."/>
            <person name="Wu Z."/>
            <person name="Yu X."/>
        </authorList>
    </citation>
    <scope>NUCLEOTIDE SEQUENCE</scope>
    <source>
        <strain>Henan</strain>
    </source>
</reference>
<accession>G7YQ20</accession>
<keyword evidence="2" id="KW-1185">Reference proteome</keyword>
<gene>
    <name evidence="1" type="ORF">CLF_106591</name>
</gene>
<evidence type="ECO:0000313" key="2">
    <source>
        <dbReference type="Proteomes" id="UP000008909"/>
    </source>
</evidence>
<proteinExistence type="predicted"/>
<dbReference type="AlphaFoldDB" id="G7YQ20"/>
<protein>
    <submittedName>
        <fullName evidence="1">Uncharacterized protein</fullName>
    </submittedName>
</protein>
<name>G7YQ20_CLOSI</name>
<evidence type="ECO:0000313" key="1">
    <source>
        <dbReference type="EMBL" id="GAA55051.1"/>
    </source>
</evidence>
<dbReference type="PANTHER" id="PTHR33198:SF19">
    <property type="entry name" value="CCHC-TYPE DOMAIN-CONTAINING PROTEIN"/>
    <property type="match status" value="1"/>
</dbReference>
<dbReference type="PANTHER" id="PTHR33198">
    <property type="entry name" value="ANK_REP_REGION DOMAIN-CONTAINING PROTEIN-RELATED"/>
    <property type="match status" value="1"/>
</dbReference>